<dbReference type="PROSITE" id="PS51257">
    <property type="entry name" value="PROKAR_LIPOPROTEIN"/>
    <property type="match status" value="1"/>
</dbReference>
<dbReference type="Pfam" id="PF13180">
    <property type="entry name" value="PDZ_2"/>
    <property type="match status" value="1"/>
</dbReference>
<evidence type="ECO:0000313" key="7">
    <source>
        <dbReference type="EMBL" id="MBL0705058.1"/>
    </source>
</evidence>
<comment type="similarity">
    <text evidence="1">Belongs to the peptidase S1C family.</text>
</comment>
<dbReference type="InterPro" id="IPR051201">
    <property type="entry name" value="Chloro_Bact_Ser_Proteases"/>
</dbReference>
<dbReference type="RefSeq" id="WP_189694299.1">
    <property type="nucleotide sequence ID" value="NZ_BNCM01000009.1"/>
</dbReference>
<dbReference type="Gene3D" id="2.30.42.10">
    <property type="match status" value="1"/>
</dbReference>
<dbReference type="Pfam" id="PF13365">
    <property type="entry name" value="Trypsin_2"/>
    <property type="match status" value="1"/>
</dbReference>
<evidence type="ECO:0000256" key="3">
    <source>
        <dbReference type="ARBA" id="ARBA00022801"/>
    </source>
</evidence>
<dbReference type="InterPro" id="IPR036034">
    <property type="entry name" value="PDZ_sf"/>
</dbReference>
<feature type="domain" description="PDZ" evidence="6">
    <location>
        <begin position="270"/>
        <end position="346"/>
    </location>
</feature>
<dbReference type="Gene3D" id="2.40.10.10">
    <property type="entry name" value="Trypsin-like serine proteases"/>
    <property type="match status" value="2"/>
</dbReference>
<dbReference type="SUPFAM" id="SSF50156">
    <property type="entry name" value="PDZ domain-like"/>
    <property type="match status" value="1"/>
</dbReference>
<proteinExistence type="inferred from homology"/>
<keyword evidence="2" id="KW-0645">Protease</keyword>
<dbReference type="EMBL" id="JAERRC010000015">
    <property type="protein sequence ID" value="MBL0705058.1"/>
    <property type="molecule type" value="Genomic_DNA"/>
</dbReference>
<accession>A0ABS1K0R2</accession>
<dbReference type="InterPro" id="IPR043504">
    <property type="entry name" value="Peptidase_S1_PA_chymotrypsin"/>
</dbReference>
<dbReference type="SMART" id="SM00228">
    <property type="entry name" value="PDZ"/>
    <property type="match status" value="1"/>
</dbReference>
<feature type="signal peptide" evidence="5">
    <location>
        <begin position="1"/>
        <end position="30"/>
    </location>
</feature>
<evidence type="ECO:0000313" key="8">
    <source>
        <dbReference type="Proteomes" id="UP000639051"/>
    </source>
</evidence>
<dbReference type="Proteomes" id="UP000639051">
    <property type="component" value="Unassembled WGS sequence"/>
</dbReference>
<feature type="compositionally biased region" description="Low complexity" evidence="4">
    <location>
        <begin position="27"/>
        <end position="54"/>
    </location>
</feature>
<protein>
    <submittedName>
        <fullName evidence="7">Trypsin-like peptidase domain-containing protein</fullName>
    </submittedName>
</protein>
<evidence type="ECO:0000256" key="2">
    <source>
        <dbReference type="ARBA" id="ARBA00022670"/>
    </source>
</evidence>
<keyword evidence="8" id="KW-1185">Reference proteome</keyword>
<name>A0ABS1K0R2_9MICC</name>
<evidence type="ECO:0000256" key="1">
    <source>
        <dbReference type="ARBA" id="ARBA00010541"/>
    </source>
</evidence>
<organism evidence="7 8">
    <name type="scientific">Sinomonas cellulolyticus</name>
    <dbReference type="NCBI Taxonomy" id="2801916"/>
    <lineage>
        <taxon>Bacteria</taxon>
        <taxon>Bacillati</taxon>
        <taxon>Actinomycetota</taxon>
        <taxon>Actinomycetes</taxon>
        <taxon>Micrococcales</taxon>
        <taxon>Micrococcaceae</taxon>
        <taxon>Sinomonas</taxon>
    </lineage>
</organism>
<feature type="region of interest" description="Disordered" evidence="4">
    <location>
        <begin position="27"/>
        <end position="56"/>
    </location>
</feature>
<dbReference type="PROSITE" id="PS50106">
    <property type="entry name" value="PDZ"/>
    <property type="match status" value="1"/>
</dbReference>
<dbReference type="SUPFAM" id="SSF50494">
    <property type="entry name" value="Trypsin-like serine proteases"/>
    <property type="match status" value="1"/>
</dbReference>
<dbReference type="InterPro" id="IPR009003">
    <property type="entry name" value="Peptidase_S1_PA"/>
</dbReference>
<sequence length="362" mass="36003">MNTVFVRRVWPVVALLAVGLAGCTAPTSPAESTGSASSASATSGGTSPNSSPASGGTGLAAVPGVVKELEPSVVTIRTPIGLGSGVVYRSDGTLVTDAHVVEDQQKHAYKTVQVQFADGSQSQATVAGVDDVTDVAVLKVDRKGLPAPKYATGSPEIGSLTVVIGSPLGLDETVTAGIVSGLHRNMPPSQESPHGAIDLLQTDAPISPGNSGGAVSDANGQVIGLSEAYLPPSSGAVAIGFVTPASTVTSVADQLLTNGTVKHAALGVVPTDLTAQIAQRFGLSTTTGALIVDVTPHGPADNGGMKAGDIVTSLAGTKVANVTDLLAALRKQEPGQTVDVTVQRGGSAQTLKVTLGDLGQQG</sequence>
<evidence type="ECO:0000256" key="4">
    <source>
        <dbReference type="SAM" id="MobiDB-lite"/>
    </source>
</evidence>
<gene>
    <name evidence="7" type="ORF">JJE72_05990</name>
</gene>
<evidence type="ECO:0000256" key="5">
    <source>
        <dbReference type="SAM" id="SignalP"/>
    </source>
</evidence>
<dbReference type="InterPro" id="IPR001940">
    <property type="entry name" value="Peptidase_S1C"/>
</dbReference>
<keyword evidence="3" id="KW-0378">Hydrolase</keyword>
<dbReference type="InterPro" id="IPR001478">
    <property type="entry name" value="PDZ"/>
</dbReference>
<dbReference type="PANTHER" id="PTHR43343">
    <property type="entry name" value="PEPTIDASE S12"/>
    <property type="match status" value="1"/>
</dbReference>
<reference evidence="7 8" key="1">
    <citation type="submission" date="2021-01" db="EMBL/GenBank/DDBJ databases">
        <title>Genome public.</title>
        <authorList>
            <person name="Liu C."/>
            <person name="Sun Q."/>
        </authorList>
    </citation>
    <scope>NUCLEOTIDE SEQUENCE [LARGE SCALE GENOMIC DNA]</scope>
    <source>
        <strain evidence="7 8">JC656</strain>
    </source>
</reference>
<evidence type="ECO:0000259" key="6">
    <source>
        <dbReference type="PROSITE" id="PS50106"/>
    </source>
</evidence>
<keyword evidence="5" id="KW-0732">Signal</keyword>
<dbReference type="PRINTS" id="PR00834">
    <property type="entry name" value="PROTEASES2C"/>
</dbReference>
<dbReference type="PANTHER" id="PTHR43343:SF3">
    <property type="entry name" value="PROTEASE DO-LIKE 8, CHLOROPLASTIC"/>
    <property type="match status" value="1"/>
</dbReference>
<comment type="caution">
    <text evidence="7">The sequence shown here is derived from an EMBL/GenBank/DDBJ whole genome shotgun (WGS) entry which is preliminary data.</text>
</comment>
<feature type="chain" id="PRO_5046935854" evidence="5">
    <location>
        <begin position="31"/>
        <end position="362"/>
    </location>
</feature>